<organism evidence="2 3">
    <name type="scientific">Virgibacillus sediminis</name>
    <dbReference type="NCBI Taxonomy" id="202260"/>
    <lineage>
        <taxon>Bacteria</taxon>
        <taxon>Bacillati</taxon>
        <taxon>Bacillota</taxon>
        <taxon>Bacilli</taxon>
        <taxon>Bacillales</taxon>
        <taxon>Bacillaceae</taxon>
        <taxon>Virgibacillus</taxon>
    </lineage>
</organism>
<accession>A0ABV7A573</accession>
<name>A0ABV7A573_9BACI</name>
<dbReference type="InterPro" id="IPR025889">
    <property type="entry name" value="GSP17M-like_dom"/>
</dbReference>
<dbReference type="Proteomes" id="UP001595387">
    <property type="component" value="Unassembled WGS sequence"/>
</dbReference>
<dbReference type="RefSeq" id="WP_390304785.1">
    <property type="nucleotide sequence ID" value="NZ_JBHRRZ010000013.1"/>
</dbReference>
<comment type="caution">
    <text evidence="2">The sequence shown here is derived from an EMBL/GenBank/DDBJ whole genome shotgun (WGS) entry which is preliminary data.</text>
</comment>
<feature type="domain" description="General stress protein 17M-like" evidence="1">
    <location>
        <begin position="8"/>
        <end position="96"/>
    </location>
</feature>
<proteinExistence type="predicted"/>
<dbReference type="Pfam" id="PF11181">
    <property type="entry name" value="YflT"/>
    <property type="match status" value="1"/>
</dbReference>
<evidence type="ECO:0000313" key="3">
    <source>
        <dbReference type="Proteomes" id="UP001595387"/>
    </source>
</evidence>
<reference evidence="3" key="1">
    <citation type="journal article" date="2019" name="Int. J. Syst. Evol. Microbiol.">
        <title>The Global Catalogue of Microorganisms (GCM) 10K type strain sequencing project: providing services to taxonomists for standard genome sequencing and annotation.</title>
        <authorList>
            <consortium name="The Broad Institute Genomics Platform"/>
            <consortium name="The Broad Institute Genome Sequencing Center for Infectious Disease"/>
            <person name="Wu L."/>
            <person name="Ma J."/>
        </authorList>
    </citation>
    <scope>NUCLEOTIDE SEQUENCE [LARGE SCALE GENOMIC DNA]</scope>
    <source>
        <strain evidence="3">KCTC 13193</strain>
    </source>
</reference>
<keyword evidence="3" id="KW-1185">Reference proteome</keyword>
<evidence type="ECO:0000313" key="2">
    <source>
        <dbReference type="EMBL" id="MFC2948145.1"/>
    </source>
</evidence>
<evidence type="ECO:0000259" key="1">
    <source>
        <dbReference type="Pfam" id="PF11181"/>
    </source>
</evidence>
<sequence>MAPATKHVGTFEQEEEVLEKLKDLKEQGYDESEIFILTKKKDDVSLVRGTTDTVVQTKEEESWKDKFKHFLVGDDPIRDTIQEMGYDDQQAGVFYDQAHRGDLVMFVDQTIRELQ</sequence>
<protein>
    <submittedName>
        <fullName evidence="2">General stress protein</fullName>
    </submittedName>
</protein>
<gene>
    <name evidence="2" type="ORF">ACFODW_07300</name>
</gene>
<dbReference type="EMBL" id="JBHRRZ010000013">
    <property type="protein sequence ID" value="MFC2948145.1"/>
    <property type="molecule type" value="Genomic_DNA"/>
</dbReference>